<name>A0AAD9V6M7_ACRCE</name>
<accession>A0AAD9V6M7</accession>
<dbReference type="Proteomes" id="UP001249851">
    <property type="component" value="Unassembled WGS sequence"/>
</dbReference>
<reference evidence="1" key="1">
    <citation type="journal article" date="2023" name="G3 (Bethesda)">
        <title>Whole genome assembly and annotation of the endangered Caribbean coral Acropora cervicornis.</title>
        <authorList>
            <person name="Selwyn J.D."/>
            <person name="Vollmer S.V."/>
        </authorList>
    </citation>
    <scope>NUCLEOTIDE SEQUENCE</scope>
    <source>
        <strain evidence="1">K2</strain>
    </source>
</reference>
<evidence type="ECO:0000313" key="2">
    <source>
        <dbReference type="Proteomes" id="UP001249851"/>
    </source>
</evidence>
<evidence type="ECO:0000313" key="1">
    <source>
        <dbReference type="EMBL" id="KAK2563149.1"/>
    </source>
</evidence>
<organism evidence="1 2">
    <name type="scientific">Acropora cervicornis</name>
    <name type="common">Staghorn coral</name>
    <dbReference type="NCBI Taxonomy" id="6130"/>
    <lineage>
        <taxon>Eukaryota</taxon>
        <taxon>Metazoa</taxon>
        <taxon>Cnidaria</taxon>
        <taxon>Anthozoa</taxon>
        <taxon>Hexacorallia</taxon>
        <taxon>Scleractinia</taxon>
        <taxon>Astrocoeniina</taxon>
        <taxon>Acroporidae</taxon>
        <taxon>Acropora</taxon>
    </lineage>
</organism>
<dbReference type="EMBL" id="JARQWQ010000026">
    <property type="protein sequence ID" value="KAK2563149.1"/>
    <property type="molecule type" value="Genomic_DNA"/>
</dbReference>
<reference evidence="1" key="2">
    <citation type="journal article" date="2023" name="Science">
        <title>Genomic signatures of disease resistance in endangered staghorn corals.</title>
        <authorList>
            <person name="Vollmer S.V."/>
            <person name="Selwyn J.D."/>
            <person name="Despard B.A."/>
            <person name="Roesel C.L."/>
        </authorList>
    </citation>
    <scope>NUCLEOTIDE SEQUENCE</scope>
    <source>
        <strain evidence="1">K2</strain>
    </source>
</reference>
<gene>
    <name evidence="1" type="ORF">P5673_013496</name>
</gene>
<comment type="caution">
    <text evidence="1">The sequence shown here is derived from an EMBL/GenBank/DDBJ whole genome shotgun (WGS) entry which is preliminary data.</text>
</comment>
<dbReference type="AlphaFoldDB" id="A0AAD9V6M7"/>
<protein>
    <submittedName>
        <fullName evidence="1">Uncharacterized protein</fullName>
    </submittedName>
</protein>
<sequence>MTTHEGSAKLTVKVYVNPDTDQQEIRRLVYDDNSPVCHKLSRSCIQNIASFPASSWTQVQIVLERHPMSSVYGTKMTSIQANAQKSAKWSSGVITNRINWLCDVCR</sequence>
<keyword evidence="2" id="KW-1185">Reference proteome</keyword>
<proteinExistence type="predicted"/>